<feature type="region of interest" description="Disordered" evidence="1">
    <location>
        <begin position="84"/>
        <end position="149"/>
    </location>
</feature>
<feature type="compositionally biased region" description="Low complexity" evidence="1">
    <location>
        <begin position="110"/>
        <end position="123"/>
    </location>
</feature>
<evidence type="ECO:0000256" key="1">
    <source>
        <dbReference type="SAM" id="MobiDB-lite"/>
    </source>
</evidence>
<name>A0A263CW01_9PSEU</name>
<sequence>MSGGFHHDEGALTKAAQDLRVGVGYLDLLADNLPDAVDAGFSSEVVGAALVRISQGSAALAQIGEEIAAKVDAADGSYADIENSNEGRLRLDSANSEAAVKTIDQVNREQQQQAQANPFEDAPAPAPSEQPPEPKAATPGRTPEPPAPG</sequence>
<dbReference type="OrthoDB" id="3626156at2"/>
<dbReference type="InParanoid" id="A0A263CW01"/>
<dbReference type="EMBL" id="NKYE01000021">
    <property type="protein sequence ID" value="OZM70303.1"/>
    <property type="molecule type" value="Genomic_DNA"/>
</dbReference>
<proteinExistence type="predicted"/>
<gene>
    <name evidence="2" type="ORF">CFN78_25580</name>
</gene>
<keyword evidence="3" id="KW-1185">Reference proteome</keyword>
<accession>A0A263CW01</accession>
<organism evidence="2 3">
    <name type="scientific">Amycolatopsis antarctica</name>
    <dbReference type="NCBI Taxonomy" id="1854586"/>
    <lineage>
        <taxon>Bacteria</taxon>
        <taxon>Bacillati</taxon>
        <taxon>Actinomycetota</taxon>
        <taxon>Actinomycetes</taxon>
        <taxon>Pseudonocardiales</taxon>
        <taxon>Pseudonocardiaceae</taxon>
        <taxon>Amycolatopsis</taxon>
    </lineage>
</organism>
<reference evidence="2 3" key="1">
    <citation type="submission" date="2017-07" db="EMBL/GenBank/DDBJ databases">
        <title>Amycolatopsis antarcticus sp. nov., isolated from the surface of an Antarcticus brown macroalga.</title>
        <authorList>
            <person name="Wang J."/>
            <person name="Leiva S."/>
            <person name="Huang J."/>
            <person name="Huang Y."/>
        </authorList>
    </citation>
    <scope>NUCLEOTIDE SEQUENCE [LARGE SCALE GENOMIC DNA]</scope>
    <source>
        <strain evidence="2 3">AU-G6</strain>
    </source>
</reference>
<dbReference type="AlphaFoldDB" id="A0A263CW01"/>
<dbReference type="RefSeq" id="WP_094865599.1">
    <property type="nucleotide sequence ID" value="NZ_NKYE01000021.1"/>
</dbReference>
<comment type="caution">
    <text evidence="2">The sequence shown here is derived from an EMBL/GenBank/DDBJ whole genome shotgun (WGS) entry which is preliminary data.</text>
</comment>
<feature type="compositionally biased region" description="Pro residues" evidence="1">
    <location>
        <begin position="124"/>
        <end position="134"/>
    </location>
</feature>
<dbReference type="Proteomes" id="UP000242444">
    <property type="component" value="Unassembled WGS sequence"/>
</dbReference>
<protein>
    <submittedName>
        <fullName evidence="2">Uncharacterized protein</fullName>
    </submittedName>
</protein>
<evidence type="ECO:0000313" key="3">
    <source>
        <dbReference type="Proteomes" id="UP000242444"/>
    </source>
</evidence>
<evidence type="ECO:0000313" key="2">
    <source>
        <dbReference type="EMBL" id="OZM70303.1"/>
    </source>
</evidence>